<keyword evidence="5" id="KW-1185">Reference proteome</keyword>
<evidence type="ECO:0000313" key="5">
    <source>
        <dbReference type="Proteomes" id="UP000531251"/>
    </source>
</evidence>
<sequence length="4803" mass="462796">MKTIVAHTASARARRGALRTLILAALATSALSPARAQTSAPVATPPLQPANSRTGLDVTQAGTPIVNIATPDASGTSYNVFTRLSVGKEGLIFANSPTTGNSAIGGFLIANPNLKDGRSASLILNEVTGGARTTLAGPMEIFGQRAALVIANPTGITCDGCGFINTSRVSLAAASLRFGADGAFSGFRIADGGDVTVEGKGLLGGNVDYFDIIAAATHINASLYAKDLLVASGSGTVDYASRTTNAEGAGARTGVAIDSSVLGGMYANRIRLVGTGAGLGINLQGTVAALDGTLTITSDGAIALAGTTASGDAAITARGGGVTLSGQTYAGGALTVSGQAIRQRGDFAGALGAVTFSAGGDVTLDPGTGIYAGLDANGALTGTGALWIDAAGTVDMATATLAAGGALRLDGEGVRQAAGGRLAGAAVTVRTRGSQALGGAVSAAGDVALAGNAIDLSGSLVAGGAARLAAARELAIGGQIGTNGALALTADTLRIGGSVGSNADLTLGAASTIISTGTLQAQGALQLTAPSLRLSGTTAAGTGLRITGTDLALSGSATSLHDIDANVTTLTLATRAVLQSAATSRLGLGQLDNAGLIASDKDLTLAATGAVTNPGQIAAGGALRVSSGAGLASTGLLQSGAALDVRVGGAATLAGTVYAGGSATLAAALLQSAAALSVQGALTVAATGDVALASGSTTYAKGGMALSGAGVSLSGALQSDATLDIHAAQSLALGGRATASGATTIDAAAGAVLSGTLASAGALTLNAATVAIPGQILANDAVSITAATDNLSLAGTIQAAKDVTLTAAMRLRIGAEAPVGGGAGGTPPGTVPGSGGADAGSGGSGSGGATGDSGTGTTTPPASATPTGDVALNLPSIGATTAPSAGSLASSGAVTLTADEIEIAGTVAAKGDLTALAAHVLTVRGTAWSDGALTAQAGSLQVGSLASLAAAGPVAITVQDDLANLGTISSNGGPLLLGVGGAFSNAGTLSAKTGLQVQVAGDVLSSGTFSGGSFKLDARDVTLTGATVGTGGVAITGRTLLLGVGSDTQSGGALALTSSGATTVGGKLLATGALSIDATGSLAIGAAADIEAGGTARFHSLDALTGAADSRIAANGALSLTGTTLALAAIIAGNGTLDLSAGDAMTLSGTTTALGDITASAGASDIAGSLASAGKLSLTAGATVLRAGSTVQASGALALSATSLAANGTLLAGGKLALTGTGDLHLAGTIAAGSVDAQGQVTSVGDLSIRAGGALQLAAVSNATGAVDLAGQEVTLGGTLVALRTLRVDAATLSTTGDAKANGGVILAALGDATLGGTVTGLGGIDVTSGGTLVQSAALASNVGLRLSAAGMLSHGGTSSALGDVALQGGGLSLGGTIRGNGLVSLASTSGDIALLQGGQASGQRVELRSANAVTVAGTLAAAQSLTAESAGAFALRAQGVLQAGTTASDGQVTAVGAMTLTAGGAFTHAGAIGSTGGLSLTAQQLSSSGTMSAGADMALVADSGTIGGSLVGLGAVSVRSTAGGLDLTGTIEGRNVNVSATGGDLALGGASRVTAYGTGSDGLLTLASSGAIGALGVLAANNDVSVTAAGDLHVGADRTGSDAARALSTLGAVTLRAGGALVNDGSVAAGRSLSLTAQRLTSTNLSAGEGIVADIAGAATLSGLTSARDVALTAGGNIALVQGAKLETLGDLRLSAGGAIRNDGGITAGSTAAGATVGNITLTSAAALTSTGAIVANNGAVMLGGVSVVLGGALDQRGGVYAAGALTLNTAVATVLDGGQAISNADFNYTGTSLTLGAGSLLQSNHNLGVALNGGGYRSGGSLVALGDLTLGVAGGGIDNLAGSGIFAGGSGASAGGGSLTLSADAIANAGSIVATASAGGVGGDATLRAATLTAGGLLHADRTLGVTASMATITGTAEAGAAIHWTIPALTVASGGTLKSVGNVTLSGASFSNAGTVATGGALAITTSGDLASSGIFSAPGAIDLSSGGNVTLASGSQTWAGATQATPAIAGGNVSLRAVTVASLGTLSATGALALTADSVTVGGANVANGNLSLSSFHGGAPSLTVNAGATLATYLGDATLGSLASLNLQGALTASNGSVSFTAANTSIGASGRLAAGRDVTITTAGGALSIEGQLVASNDLKLVDGTLTVGAAGLVQAGHDVTFTSGNAFAGSGTASINGIGYAVDGMPISARIAGKISAGNNLLMTLPGAVIVDGSAQLVATNNLSLTAGNFLIGARYVGDSAGNAVQMGVIAGGDLNLTANGAGGVMLDGSVQAGRSLTVGAGGAIRSTGAAQFVAGTNLSLSGSALNLAGYNSGQSLVSLHAGGDITLSGATASNGRVTIAANTGTVTGSGSITVRGGAGNTTVVGRDIGGSANLDIQTGGSFTNQGSLWSDGVVFLKSAGGSIVNDARGANGGITAATIVTQTDAGAFTNAAGAFKADNAGIFLGGDFNNSGSFAPSGNYWISAANIRNTGLLATSGNLTLQAAGELYNVGTIYAGNRLTLTAGGALTNDYIGDNQGNGSHGLILAQSDISITAHDVANLSATIQSLGGGVQIALTGGSLSNAVKKLDIATSSGGGTSFVDRATGASISSADFYAKPVGKRGVLTEDNVGIVITSDPNPNEANSGAKCLASDGDFLSNFLGCIAHGRWGSSITYIVYDIKAGGSSNSTVNAVTGAATISAAGSVTVQAGSGSVTNSNSSILAGGNITINSAGTVTNVSDLLVSNGTNTGVSGATAIIRAGGAVTINAGSFKNVANNLVGADTFTASQLVQHASPGSAGAGAPGTGSAGNGASASAANANGVSGGGVAAGGASAAGRGGAGGLAGKGLGGLAVSLAGLAGGGSVGAASRTKEGMRVGDLSGLDPSAGAAGELSGLGTGNIQGAQVVGQVRDGAGGAAAIGLGNQTIGGGALGSGGAAGAMRPGASAIVPGLVAGLNGSGAPTLANQAFGSFLGGFLASFNLTGNSPSLFTYNTNPASGPLFSSNPALSSEAALYDSKWFFDRVSPDRATTYTRLGDGFFEALLVSREVQAQSGQAQLSQFGSALDQYQGLLKNAEKAQAGLGLQLGVALTAEQVAALTEPMVWYVQSKVEGQDVLVPVVYLAANDAKAISGGALIAGSNVSITASGGITNSGTLQAKDIVALAAKGGDIVNASGATIAGGSVIADAARDILLAGGSTIRADAGVTLQAGRDLVTTTVSSTSHSATASYQDSRHWSNSATTTEQITGATIAAGGNLLLQAGGDMTLTTATLSAGGTAALGAGGNLSLGGTSATTTTTQSERTGKYTNASSTTTSTAFVGTSVTAAGPLTLAAGAALTITGSTVKTTDKATGDITLYGGQGVAVVSAEETASLDKRAQTGKKSNTTTSATSTTNQLAAIDAAGDLSLLSPGAVNIAGATVTAGGALGVDVGSLTLSGVVDTVDARVDTSSKKSGLFSSTTKRTSTTTHDETAVASTLTGDTAVVTASGAVTITGANLVASNGLTLTAGGPVTIGTLATTDTEQSSSSVKKSGFSLGGGGLFLGVAKTSTTGSTTDVTQAGSVVGTSAGNLTIDTKGVLGITGSTVAAGGDVLLKGASVSIANALDVRDTTQTTKTSSVGVTLGVQSQLLQSVGNLADMAQLATSTGNDRVAAVAGLAGGMAAVNAYQAGEDLASAWKKREGDLGISVGATFGISKSSSTNTTHDETVVGSAVNGRDVTIVANGTGASGTIDVRGSTVDAKGNLTLAANGAITLAAATEEDRQSGNAKSSGFTLGVTSELKLNKNGDQRSLAKLSPTISVGLSSSNSNYTGTQVTNVESVLTAGGTATLVTPGALGLDGAIVSGGKVVVDAGSLAIASRQDTSTYQSSSHSASVGASFAFGTGQISVSGNLSNGKQQGDFASVVEQAGIYAGDQGFAIKVGGDTSLIGAVIASTADPSKNSLTTGTLHASDLENRETWDASQTSIGGGIGGIKAGKDGQASQQGATPLPGLPIKGLGTVTATPPMAMGASGDQSGTTYSAIANGTITITSGDAASTALAHTISRDTNGANAGAIVQQFDEAKRQEIAQGFQAAQTLAAETTAFLSHQAAEGDKWTKEHPNEDPKSNPYALWGAGGTGRLVLTAINGAAGSDVSGSLTSLVQASATNILQGLAAREVKLIADRLSDDAGNASAASEAVRSALQAVVGCAGSTAGGNGNCGAAAVGAATSVLTNYLLTKFIDAPPEIDPATGRPTPRSLADQQARENLVSTVVAGIAATAGLDVGVAVVAAQTETENNDLNWRIVPSLTLDQARASLAAARKQIADHPEDSAASTRAAASLADYIGRLERKEAASTAVANKIEAAIAANPARSAELRGLSASERDKLAQVYTEDPQLADALIGQSQAVRNIVYSDLAAGRGDNILGRAGNTVLSAVLSEETMLSLYLSNASDRAGERKGGFDEALQSGRDKLAANEKATQQAADQEAERMRAKGESDLAIKTYLFVQYFNAATKREAGTGLLDQLQVVGDYVTDPARVSDAALNGFAKNLDGAFLDDKSALERLTSLKDVAVDFANADVRTQATASGKIAGKAVLAIGEVVVTKGVSATAGRATEAIAADGKAVEALAPADSATPSAGSAVIDATSPKSASSGVVSGESPDISKGQGIGTGETAEVVEKPSAETSPPPLIDELDETGPTVLRPRDIVEFDEFNRLNVIDPATGKPKPGEASAAVELQKLLGGRLERLEGSSGADFKFVSGPKSGESVDFMLTPSSLKEAAGVNQFFEKNAERFAWQLSEHLDKADIVPIDTRFLTEKNKEILFEIIRKQPVDKQGKIILFR</sequence>
<dbReference type="Pfam" id="PF13332">
    <property type="entry name" value="Fil_haemagg_2"/>
    <property type="match status" value="3"/>
</dbReference>
<feature type="signal peptide" evidence="2">
    <location>
        <begin position="1"/>
        <end position="36"/>
    </location>
</feature>
<feature type="chain" id="PRO_5031038070" evidence="2">
    <location>
        <begin position="37"/>
        <end position="4803"/>
    </location>
</feature>
<protein>
    <submittedName>
        <fullName evidence="4">Filamentous hemagglutinin family protein</fullName>
    </submittedName>
</protein>
<feature type="compositionally biased region" description="Polar residues" evidence="1">
    <location>
        <begin position="3284"/>
        <end position="3293"/>
    </location>
</feature>
<dbReference type="GO" id="GO:0003824">
    <property type="term" value="F:catalytic activity"/>
    <property type="evidence" value="ECO:0007669"/>
    <property type="project" value="UniProtKB-ARBA"/>
</dbReference>
<dbReference type="EMBL" id="JAATJB010000020">
    <property type="protein sequence ID" value="NJB99756.1"/>
    <property type="molecule type" value="Genomic_DNA"/>
</dbReference>
<evidence type="ECO:0000256" key="2">
    <source>
        <dbReference type="SAM" id="SignalP"/>
    </source>
</evidence>
<feature type="region of interest" description="Disordered" evidence="1">
    <location>
        <begin position="4596"/>
        <end position="4660"/>
    </location>
</feature>
<organism evidence="4 5">
    <name type="scientific">Sphingomonas trueperi</name>
    <dbReference type="NCBI Taxonomy" id="53317"/>
    <lineage>
        <taxon>Bacteria</taxon>
        <taxon>Pseudomonadati</taxon>
        <taxon>Pseudomonadota</taxon>
        <taxon>Alphaproteobacteria</taxon>
        <taxon>Sphingomonadales</taxon>
        <taxon>Sphingomonadaceae</taxon>
        <taxon>Sphingomonas</taxon>
    </lineage>
</organism>
<feature type="compositionally biased region" description="Gly residues" evidence="1">
    <location>
        <begin position="819"/>
        <end position="854"/>
    </location>
</feature>
<evidence type="ECO:0000313" key="4">
    <source>
        <dbReference type="EMBL" id="NJB99756.1"/>
    </source>
</evidence>
<name>A0A7X5Y5H9_9SPHN</name>
<feature type="compositionally biased region" description="Gly residues" evidence="1">
    <location>
        <begin position="2785"/>
        <end position="2796"/>
    </location>
</feature>
<feature type="region of interest" description="Disordered" evidence="1">
    <location>
        <begin position="817"/>
        <end position="875"/>
    </location>
</feature>
<dbReference type="SMART" id="SM00912">
    <property type="entry name" value="Haemagg_act"/>
    <property type="match status" value="1"/>
</dbReference>
<dbReference type="Gene3D" id="2.160.20.10">
    <property type="entry name" value="Single-stranded right-handed beta-helix, Pectin lyase-like"/>
    <property type="match status" value="1"/>
</dbReference>
<proteinExistence type="predicted"/>
<dbReference type="NCBIfam" id="TIGR01901">
    <property type="entry name" value="adhes_NPXG"/>
    <property type="match status" value="1"/>
</dbReference>
<evidence type="ECO:0000256" key="1">
    <source>
        <dbReference type="SAM" id="MobiDB-lite"/>
    </source>
</evidence>
<dbReference type="InterPro" id="IPR041620">
    <property type="entry name" value="CdiA_C_tRNase"/>
</dbReference>
<dbReference type="Pfam" id="PF05594">
    <property type="entry name" value="Fil_haemagg"/>
    <property type="match status" value="13"/>
</dbReference>
<dbReference type="InterPro" id="IPR012334">
    <property type="entry name" value="Pectin_lyas_fold"/>
</dbReference>
<dbReference type="InterPro" id="IPR025157">
    <property type="entry name" value="Hemagglutinin_rpt"/>
</dbReference>
<feature type="region of interest" description="Disordered" evidence="1">
    <location>
        <begin position="3276"/>
        <end position="3296"/>
    </location>
</feature>
<dbReference type="CDD" id="cd20726">
    <property type="entry name" value="CDI_toxin_BpE479_tRNase-like"/>
    <property type="match status" value="1"/>
</dbReference>
<keyword evidence="2" id="KW-0732">Signal</keyword>
<dbReference type="SUPFAM" id="SSF51126">
    <property type="entry name" value="Pectin lyase-like"/>
    <property type="match status" value="1"/>
</dbReference>
<dbReference type="RefSeq" id="WP_125976989.1">
    <property type="nucleotide sequence ID" value="NZ_JAATJB010000020.1"/>
</dbReference>
<comment type="caution">
    <text evidence="4">The sequence shown here is derived from an EMBL/GenBank/DDBJ whole genome shotgun (WGS) entry which is preliminary data.</text>
</comment>
<dbReference type="InterPro" id="IPR011050">
    <property type="entry name" value="Pectin_lyase_fold/virulence"/>
</dbReference>
<evidence type="ECO:0000259" key="3">
    <source>
        <dbReference type="SMART" id="SM00912"/>
    </source>
</evidence>
<feature type="compositionally biased region" description="Low complexity" evidence="1">
    <location>
        <begin position="855"/>
        <end position="869"/>
    </location>
</feature>
<reference evidence="4 5" key="1">
    <citation type="submission" date="2020-03" db="EMBL/GenBank/DDBJ databases">
        <title>Genomic Encyclopedia of Type Strains, Phase IV (KMG-IV): sequencing the most valuable type-strain genomes for metagenomic binning, comparative biology and taxonomic classification.</title>
        <authorList>
            <person name="Goeker M."/>
        </authorList>
    </citation>
    <scope>NUCLEOTIDE SEQUENCE [LARGE SCALE GENOMIC DNA]</scope>
    <source>
        <strain evidence="4 5">DSM 7225</strain>
    </source>
</reference>
<dbReference type="Pfam" id="PF18664">
    <property type="entry name" value="CdiA_C_tRNase"/>
    <property type="match status" value="1"/>
</dbReference>
<dbReference type="InterPro" id="IPR008638">
    <property type="entry name" value="FhaB/CdiA-like_TPS"/>
</dbReference>
<feature type="domain" description="Filamentous haemagglutinin FhaB/tRNA nuclease CdiA-like TPS" evidence="3">
    <location>
        <begin position="60"/>
        <end position="181"/>
    </location>
</feature>
<gene>
    <name evidence="4" type="ORF">GGR89_004102</name>
</gene>
<accession>A0A7X5Y5H9</accession>
<dbReference type="Proteomes" id="UP000531251">
    <property type="component" value="Unassembled WGS sequence"/>
</dbReference>
<feature type="region of interest" description="Disordered" evidence="1">
    <location>
        <begin position="2780"/>
        <end position="2802"/>
    </location>
</feature>
<dbReference type="Pfam" id="PF05860">
    <property type="entry name" value="TPS"/>
    <property type="match status" value="1"/>
</dbReference>
<dbReference type="InterPro" id="IPR008619">
    <property type="entry name" value="Filamentous_hemagglutn_rpt"/>
</dbReference>